<reference evidence="1 2" key="1">
    <citation type="submission" date="2015-07" db="EMBL/GenBank/DDBJ databases">
        <title>The genome of Melipona quadrifasciata.</title>
        <authorList>
            <person name="Pan H."/>
            <person name="Kapheim K."/>
        </authorList>
    </citation>
    <scope>NUCLEOTIDE SEQUENCE [LARGE SCALE GENOMIC DNA]</scope>
    <source>
        <strain evidence="1">0111107301</strain>
        <tissue evidence="1">Whole body</tissue>
    </source>
</reference>
<name>A0A0N0U572_9HYME</name>
<sequence length="84" mass="9767">MSAILQISYVHRKRKRSKTMKLASSIRYDIYLPAPRKIIFAMLNATPVQHDMDIATTVNGSKNNRQVCFHNFSCLFSFLYTYFG</sequence>
<protein>
    <submittedName>
        <fullName evidence="1">Uncharacterized protein</fullName>
    </submittedName>
</protein>
<accession>A0A0N0U572</accession>
<evidence type="ECO:0000313" key="2">
    <source>
        <dbReference type="Proteomes" id="UP000053105"/>
    </source>
</evidence>
<dbReference type="AlphaFoldDB" id="A0A0N0U572"/>
<organism evidence="1 2">
    <name type="scientific">Melipona quadrifasciata</name>
    <dbReference type="NCBI Taxonomy" id="166423"/>
    <lineage>
        <taxon>Eukaryota</taxon>
        <taxon>Metazoa</taxon>
        <taxon>Ecdysozoa</taxon>
        <taxon>Arthropoda</taxon>
        <taxon>Hexapoda</taxon>
        <taxon>Insecta</taxon>
        <taxon>Pterygota</taxon>
        <taxon>Neoptera</taxon>
        <taxon>Endopterygota</taxon>
        <taxon>Hymenoptera</taxon>
        <taxon>Apocrita</taxon>
        <taxon>Aculeata</taxon>
        <taxon>Apoidea</taxon>
        <taxon>Anthophila</taxon>
        <taxon>Apidae</taxon>
        <taxon>Melipona</taxon>
    </lineage>
</organism>
<keyword evidence="2" id="KW-1185">Reference proteome</keyword>
<evidence type="ECO:0000313" key="1">
    <source>
        <dbReference type="EMBL" id="KOX74124.1"/>
    </source>
</evidence>
<gene>
    <name evidence="1" type="ORF">WN51_14204</name>
</gene>
<dbReference type="EMBL" id="KQ435794">
    <property type="protein sequence ID" value="KOX74124.1"/>
    <property type="molecule type" value="Genomic_DNA"/>
</dbReference>
<proteinExistence type="predicted"/>
<dbReference type="OrthoDB" id="10414508at2759"/>
<dbReference type="Proteomes" id="UP000053105">
    <property type="component" value="Unassembled WGS sequence"/>
</dbReference>